<accession>A0A177NET5</accession>
<feature type="domain" description="FimV N-terminal" evidence="2">
    <location>
        <begin position="38"/>
        <end position="145"/>
    </location>
</feature>
<dbReference type="Gene3D" id="1.20.58.2200">
    <property type="match status" value="1"/>
</dbReference>
<dbReference type="STRING" id="980561.A1359_07720"/>
<dbReference type="OrthoDB" id="5298707at2"/>
<evidence type="ECO:0000313" key="3">
    <source>
        <dbReference type="EMBL" id="OAI16527.1"/>
    </source>
</evidence>
<dbReference type="EMBL" id="LUUI01000095">
    <property type="protein sequence ID" value="OAI16527.1"/>
    <property type="molecule type" value="Genomic_DNA"/>
</dbReference>
<feature type="compositionally biased region" description="Polar residues" evidence="1">
    <location>
        <begin position="636"/>
        <end position="652"/>
    </location>
</feature>
<dbReference type="Proteomes" id="UP000078476">
    <property type="component" value="Unassembled WGS sequence"/>
</dbReference>
<feature type="compositionally biased region" description="Pro residues" evidence="1">
    <location>
        <begin position="424"/>
        <end position="439"/>
    </location>
</feature>
<feature type="region of interest" description="Disordered" evidence="1">
    <location>
        <begin position="372"/>
        <end position="439"/>
    </location>
</feature>
<feature type="compositionally biased region" description="Low complexity" evidence="1">
    <location>
        <begin position="372"/>
        <end position="386"/>
    </location>
</feature>
<name>A0A177NET5_9GAMM</name>
<gene>
    <name evidence="3" type="ORF">A1359_07720</name>
</gene>
<feature type="region of interest" description="Disordered" evidence="1">
    <location>
        <begin position="823"/>
        <end position="860"/>
    </location>
</feature>
<keyword evidence="4" id="KW-1185">Reference proteome</keyword>
<organism evidence="3 4">
    <name type="scientific">Methylomonas lenta</name>
    <dbReference type="NCBI Taxonomy" id="980561"/>
    <lineage>
        <taxon>Bacteria</taxon>
        <taxon>Pseudomonadati</taxon>
        <taxon>Pseudomonadota</taxon>
        <taxon>Gammaproteobacteria</taxon>
        <taxon>Methylococcales</taxon>
        <taxon>Methylococcaceae</taxon>
        <taxon>Methylomonas</taxon>
    </lineage>
</organism>
<dbReference type="NCBIfam" id="TIGR03505">
    <property type="entry name" value="FimV_core"/>
    <property type="match status" value="1"/>
</dbReference>
<feature type="region of interest" description="Disordered" evidence="1">
    <location>
        <begin position="633"/>
        <end position="672"/>
    </location>
</feature>
<evidence type="ECO:0000313" key="4">
    <source>
        <dbReference type="Proteomes" id="UP000078476"/>
    </source>
</evidence>
<feature type="region of interest" description="Disordered" evidence="1">
    <location>
        <begin position="266"/>
        <end position="339"/>
    </location>
</feature>
<dbReference type="InterPro" id="IPR020011">
    <property type="entry name" value="FimV_C"/>
</dbReference>
<sequence length="923" mass="100234">MRVFDCAEVIPVKEKSVKHITKTFAIVSLLIPMSAQPLGIGDIKLHSALNQTLNAEIRLSLAPGENPADISVKLAAPEKFDKAGVPWNYFLSKIKFQPDIQADGSVIIKITSREPLTEPFLDFLLEVNWPQGSQFREFTVLVDPPAAYKAPAIPSTASSSYQIEPLDDYYSSPAKRSRPSKNRVTQVKLASNISPATPSSGEYGPTQTADTLWHIAEQLGSERNVPTRNMMAALFRANPDAFNRGNVDSLKTGVVLKIPETEAIIQSSDQVTKPTAAQKAAAAPTKTSPPSTKSLELVAPTDARVTDTADISGQVKPGQDNSDTRQPATASGSADGKDLELQSRIERLEQQLNMMQQLLALKDQQLSALQSNNQEAAQQAATSAQNLPSSESVTPPATESQVTPTPTQPPAADTNQPPVEAKPAPLPAKPKPVVKAPPPTPIAEDESFLSAPSYLLTVGGFTVSILGLLGWLLWRKRKIESQTNSESMFATASQIRMPDADNSSLSVPVMDMSSASGAYDVGTVGESSFISDFTPSDFEAFDTDQNEIDPLSEADVYLAYGRYQQAEDLIRNAIKEQPAKDDYKLKLLEIFYANENKEDFSAYAQELSDAGKATNIPFWSKVTDMARDIIPESALFGSTDTPATNKPNPSKQAESKLSSEDTETSEPANFDLEDDFALDKDFSNDDLIDLGASSLPDMALMDDVDSEIAELQLNEPELAQADDNSLDFDLSSFSDDKDTQQSTEIGEAESDIESIDFDLSDLNADATDLSESPEKADADSLEGFDFNFDLGSSEDTAEEINDSNNEPLDMATLESFEFPSFDADENEVEPAKPTPEIKLDEPTDDFDFNFDFDTPIKSGDDEEIELGVSDLTDMDEFETKIDLAKAYIDMGDAAAAMSIAEEVLEKGTSEQKQAAQALLDELK</sequence>
<reference evidence="3 4" key="1">
    <citation type="submission" date="2016-03" db="EMBL/GenBank/DDBJ databases">
        <authorList>
            <person name="Ploux O."/>
        </authorList>
    </citation>
    <scope>NUCLEOTIDE SEQUENCE [LARGE SCALE GENOMIC DNA]</scope>
    <source>
        <strain evidence="3 4">R-45370</strain>
    </source>
</reference>
<feature type="compositionally biased region" description="Low complexity" evidence="1">
    <location>
        <begin position="272"/>
        <end position="294"/>
    </location>
</feature>
<dbReference type="AlphaFoldDB" id="A0A177NET5"/>
<dbReference type="InterPro" id="IPR038440">
    <property type="entry name" value="FimV_C_sf"/>
</dbReference>
<dbReference type="Pfam" id="PF25800">
    <property type="entry name" value="FimV_N"/>
    <property type="match status" value="1"/>
</dbReference>
<proteinExistence type="predicted"/>
<evidence type="ECO:0000256" key="1">
    <source>
        <dbReference type="SAM" id="MobiDB-lite"/>
    </source>
</evidence>
<feature type="compositionally biased region" description="Polar residues" evidence="1">
    <location>
        <begin position="319"/>
        <end position="332"/>
    </location>
</feature>
<evidence type="ECO:0000259" key="2">
    <source>
        <dbReference type="Pfam" id="PF25800"/>
    </source>
</evidence>
<feature type="compositionally biased region" description="Acidic residues" evidence="1">
    <location>
        <begin position="746"/>
        <end position="759"/>
    </location>
</feature>
<comment type="caution">
    <text evidence="3">The sequence shown here is derived from an EMBL/GenBank/DDBJ whole genome shotgun (WGS) entry which is preliminary data.</text>
</comment>
<feature type="region of interest" description="Disordered" evidence="1">
    <location>
        <begin position="726"/>
        <end position="781"/>
    </location>
</feature>
<dbReference type="InterPro" id="IPR020012">
    <property type="entry name" value="LysM_FimV"/>
</dbReference>
<dbReference type="NCBIfam" id="TIGR03504">
    <property type="entry name" value="FimV_Cterm"/>
    <property type="match status" value="1"/>
</dbReference>
<dbReference type="InterPro" id="IPR057840">
    <property type="entry name" value="FimV_N"/>
</dbReference>
<feature type="compositionally biased region" description="Low complexity" evidence="1">
    <location>
        <begin position="410"/>
        <end position="423"/>
    </location>
</feature>
<protein>
    <recommendedName>
        <fullName evidence="2">FimV N-terminal domain-containing protein</fullName>
    </recommendedName>
</protein>
<feature type="compositionally biased region" description="Polar residues" evidence="1">
    <location>
        <begin position="387"/>
        <end position="402"/>
    </location>
</feature>